<sequence>MWTVAVAFPELATLQVRLDRRQVSGPASIESLAHLVSRPLSLICNSTKPHWIWPPKDEANRHCERSCRSFPGLTTVLPSSWKEPGRKENVNVESSQKEYPFDYRNHGPSFNPRSSWMKITQYGPDLGRQLGHD</sequence>
<organism evidence="1 2">
    <name type="scientific">Armillaria ostoyae</name>
    <name type="common">Armillaria root rot fungus</name>
    <dbReference type="NCBI Taxonomy" id="47428"/>
    <lineage>
        <taxon>Eukaryota</taxon>
        <taxon>Fungi</taxon>
        <taxon>Dikarya</taxon>
        <taxon>Basidiomycota</taxon>
        <taxon>Agaricomycotina</taxon>
        <taxon>Agaricomycetes</taxon>
        <taxon>Agaricomycetidae</taxon>
        <taxon>Agaricales</taxon>
        <taxon>Marasmiineae</taxon>
        <taxon>Physalacriaceae</taxon>
        <taxon>Armillaria</taxon>
    </lineage>
</organism>
<dbReference type="EMBL" id="FUEG01000021">
    <property type="protein sequence ID" value="SJL13862.1"/>
    <property type="molecule type" value="Genomic_DNA"/>
</dbReference>
<dbReference type="Proteomes" id="UP000219338">
    <property type="component" value="Unassembled WGS sequence"/>
</dbReference>
<accession>A0A284RYM1</accession>
<dbReference type="AlphaFoldDB" id="A0A284RYM1"/>
<protein>
    <submittedName>
        <fullName evidence="1">Uncharacterized protein</fullName>
    </submittedName>
</protein>
<reference evidence="2" key="1">
    <citation type="journal article" date="2017" name="Nat. Ecol. Evol.">
        <title>Genome expansion and lineage-specific genetic innovations in the forest pathogenic fungi Armillaria.</title>
        <authorList>
            <person name="Sipos G."/>
            <person name="Prasanna A.N."/>
            <person name="Walter M.C."/>
            <person name="O'Connor E."/>
            <person name="Balint B."/>
            <person name="Krizsan K."/>
            <person name="Kiss B."/>
            <person name="Hess J."/>
            <person name="Varga T."/>
            <person name="Slot J."/>
            <person name="Riley R."/>
            <person name="Boka B."/>
            <person name="Rigling D."/>
            <person name="Barry K."/>
            <person name="Lee J."/>
            <person name="Mihaltcheva S."/>
            <person name="LaButti K."/>
            <person name="Lipzen A."/>
            <person name="Waldron R."/>
            <person name="Moloney N.M."/>
            <person name="Sperisen C."/>
            <person name="Kredics L."/>
            <person name="Vagvoelgyi C."/>
            <person name="Patrignani A."/>
            <person name="Fitzpatrick D."/>
            <person name="Nagy I."/>
            <person name="Doyle S."/>
            <person name="Anderson J.B."/>
            <person name="Grigoriev I.V."/>
            <person name="Gueldener U."/>
            <person name="Muensterkoetter M."/>
            <person name="Nagy L.G."/>
        </authorList>
    </citation>
    <scope>NUCLEOTIDE SEQUENCE [LARGE SCALE GENOMIC DNA]</scope>
    <source>
        <strain evidence="2">C18/9</strain>
    </source>
</reference>
<evidence type="ECO:0000313" key="2">
    <source>
        <dbReference type="Proteomes" id="UP000219338"/>
    </source>
</evidence>
<evidence type="ECO:0000313" key="1">
    <source>
        <dbReference type="EMBL" id="SJL13862.1"/>
    </source>
</evidence>
<keyword evidence="2" id="KW-1185">Reference proteome</keyword>
<dbReference type="OrthoDB" id="10535486at2759"/>
<name>A0A284RYM1_ARMOS</name>
<gene>
    <name evidence="1" type="ORF">ARMOST_17311</name>
</gene>
<proteinExistence type="predicted"/>